<evidence type="ECO:0000313" key="2">
    <source>
        <dbReference type="EMBL" id="TBL81834.1"/>
    </source>
</evidence>
<name>A0A4Q9DXH5_9BACL</name>
<dbReference type="PANTHER" id="PTHR33169:SF27">
    <property type="entry name" value="TRANSCRIPTIONAL REGULATOR PADR FAMILY PROTEIN"/>
    <property type="match status" value="1"/>
</dbReference>
<evidence type="ECO:0000313" key="3">
    <source>
        <dbReference type="Proteomes" id="UP000293142"/>
    </source>
</evidence>
<evidence type="ECO:0000259" key="1">
    <source>
        <dbReference type="Pfam" id="PF03551"/>
    </source>
</evidence>
<dbReference type="PANTHER" id="PTHR33169">
    <property type="entry name" value="PADR-FAMILY TRANSCRIPTIONAL REGULATOR"/>
    <property type="match status" value="1"/>
</dbReference>
<sequence>MSIKLVILGLMMEANRHPYEIRQMMKDRGMHHYIKMQDGSLYYAIDRLKKDGCIEVVETIREGNRPDRTIYRITEDGKALFQKLLLEQFKQATSVFHPLSAALVFAHNGDQAKIYELLKAKIVALRERTDMAKELYEEHIPTVPRSVLHMMYGFYEHSLTELKWLERLAEDAKNGRLKEIGSPLN</sequence>
<dbReference type="InterPro" id="IPR036390">
    <property type="entry name" value="WH_DNA-bd_sf"/>
</dbReference>
<keyword evidence="3" id="KW-1185">Reference proteome</keyword>
<dbReference type="AlphaFoldDB" id="A0A4Q9DXH5"/>
<dbReference type="InterPro" id="IPR052509">
    <property type="entry name" value="Metal_resp_DNA-bind_regulator"/>
</dbReference>
<dbReference type="Gene3D" id="1.10.10.10">
    <property type="entry name" value="Winged helix-like DNA-binding domain superfamily/Winged helix DNA-binding domain"/>
    <property type="match status" value="1"/>
</dbReference>
<dbReference type="Pfam" id="PF03551">
    <property type="entry name" value="PadR"/>
    <property type="match status" value="1"/>
</dbReference>
<gene>
    <name evidence="2" type="ORF">EYB31_02265</name>
</gene>
<protein>
    <submittedName>
        <fullName evidence="2">PadR family transcriptional regulator</fullName>
    </submittedName>
</protein>
<organism evidence="2 3">
    <name type="scientific">Paenibacillus thalictri</name>
    <dbReference type="NCBI Taxonomy" id="2527873"/>
    <lineage>
        <taxon>Bacteria</taxon>
        <taxon>Bacillati</taxon>
        <taxon>Bacillota</taxon>
        <taxon>Bacilli</taxon>
        <taxon>Bacillales</taxon>
        <taxon>Paenibacillaceae</taxon>
        <taxon>Paenibacillus</taxon>
    </lineage>
</organism>
<dbReference type="Proteomes" id="UP000293142">
    <property type="component" value="Unassembled WGS sequence"/>
</dbReference>
<dbReference type="EMBL" id="SIRE01000002">
    <property type="protein sequence ID" value="TBL81834.1"/>
    <property type="molecule type" value="Genomic_DNA"/>
</dbReference>
<dbReference type="InterPro" id="IPR005149">
    <property type="entry name" value="Tscrpt_reg_PadR_N"/>
</dbReference>
<proteinExistence type="predicted"/>
<dbReference type="InterPro" id="IPR036388">
    <property type="entry name" value="WH-like_DNA-bd_sf"/>
</dbReference>
<dbReference type="SUPFAM" id="SSF46785">
    <property type="entry name" value="Winged helix' DNA-binding domain"/>
    <property type="match status" value="1"/>
</dbReference>
<feature type="domain" description="Transcription regulator PadR N-terminal" evidence="1">
    <location>
        <begin position="7"/>
        <end position="82"/>
    </location>
</feature>
<accession>A0A4Q9DXH5</accession>
<comment type="caution">
    <text evidence="2">The sequence shown here is derived from an EMBL/GenBank/DDBJ whole genome shotgun (WGS) entry which is preliminary data.</text>
</comment>
<reference evidence="2 3" key="1">
    <citation type="submission" date="2019-02" db="EMBL/GenBank/DDBJ databases">
        <title>Paenibacillus sp. nov., isolated from surface-sterilized tissue of Thalictrum simplex L.</title>
        <authorList>
            <person name="Tuo L."/>
        </authorList>
    </citation>
    <scope>NUCLEOTIDE SEQUENCE [LARGE SCALE GENOMIC DNA]</scope>
    <source>
        <strain evidence="2 3">N2SHLJ1</strain>
    </source>
</reference>
<dbReference type="OrthoDB" id="9808762at2"/>
<dbReference type="RefSeq" id="WP_131011619.1">
    <property type="nucleotide sequence ID" value="NZ_SIRE01000002.1"/>
</dbReference>